<keyword evidence="3" id="KW-1185">Reference proteome</keyword>
<keyword evidence="1" id="KW-0812">Transmembrane</keyword>
<dbReference type="EMBL" id="AP019309">
    <property type="protein sequence ID" value="BBH26296.1"/>
    <property type="molecule type" value="Genomic_DNA"/>
</dbReference>
<organism evidence="2 3">
    <name type="scientific">Intestinibaculum porci</name>
    <dbReference type="NCBI Taxonomy" id="2487118"/>
    <lineage>
        <taxon>Bacteria</taxon>
        <taxon>Bacillati</taxon>
        <taxon>Bacillota</taxon>
        <taxon>Erysipelotrichia</taxon>
        <taxon>Erysipelotrichales</taxon>
        <taxon>Erysipelotrichaceae</taxon>
        <taxon>Intestinibaculum</taxon>
    </lineage>
</organism>
<proteinExistence type="predicted"/>
<dbReference type="OrthoDB" id="1911987at2"/>
<evidence type="ECO:0000256" key="1">
    <source>
        <dbReference type="SAM" id="Phobius"/>
    </source>
</evidence>
<dbReference type="RefSeq" id="WP_125119185.1">
    <property type="nucleotide sequence ID" value="NZ_AP019309.1"/>
</dbReference>
<reference evidence="2 3" key="1">
    <citation type="submission" date="2018-11" db="EMBL/GenBank/DDBJ databases">
        <title>Novel Erysipelotrichaceae bacterium isolated from small intestine of a swine.</title>
        <authorList>
            <person name="Kim J.S."/>
            <person name="Choe H."/>
            <person name="Lee Y.R."/>
            <person name="Kim K.M."/>
            <person name="Park D.S."/>
        </authorList>
    </citation>
    <scope>NUCLEOTIDE SEQUENCE [LARGE SCALE GENOMIC DNA]</scope>
    <source>
        <strain evidence="2 3">SG0102</strain>
    </source>
</reference>
<evidence type="ECO:0000313" key="2">
    <source>
        <dbReference type="EMBL" id="BBH26296.1"/>
    </source>
</evidence>
<keyword evidence="1" id="KW-0472">Membrane</keyword>
<sequence length="163" mass="18949">MNYFYPNATYDEAIKKQDKVVLRALLVGIIGSDPTFATTEFEEACQYIREKSISFNGQELILTEPYKMQEGEYKKDDWDEDYYKLSLVWLEDNFALDQRLDLIKRMGKSIYKDELTFGKSKYQNRMAEKNKSHGKKQLNPLVIIILAALGLLLVFVLVNQLSS</sequence>
<dbReference type="AlphaFoldDB" id="A0A3G9J6E1"/>
<protein>
    <submittedName>
        <fullName evidence="2">Uncharacterized protein</fullName>
    </submittedName>
</protein>
<dbReference type="Proteomes" id="UP000268059">
    <property type="component" value="Chromosome"/>
</dbReference>
<name>A0A3G9J6E1_9FIRM</name>
<feature type="transmembrane region" description="Helical" evidence="1">
    <location>
        <begin position="138"/>
        <end position="158"/>
    </location>
</feature>
<keyword evidence="1" id="KW-1133">Transmembrane helix</keyword>
<evidence type="ECO:0000313" key="3">
    <source>
        <dbReference type="Proteomes" id="UP000268059"/>
    </source>
</evidence>
<dbReference type="KEGG" id="ebm:SG0102_12300"/>
<gene>
    <name evidence="2" type="ORF">SG0102_12300</name>
</gene>
<dbReference type="InParanoid" id="A0A3G9J6E1"/>
<accession>A0A3G9J6E1</accession>